<keyword evidence="6 11" id="KW-0288">FMN</keyword>
<feature type="binding site" evidence="11">
    <location>
        <position position="168"/>
    </location>
    <ligand>
        <name>FMN</name>
        <dbReference type="ChEBI" id="CHEBI:58210"/>
    </ligand>
</feature>
<comment type="function">
    <text evidence="1 11">Catalyzes the conversion of dihydroorotate to orotate with quinone as electron acceptor.</text>
</comment>
<comment type="subcellular location">
    <subcellularLocation>
        <location evidence="11">Cell membrane</location>
        <topology evidence="11">Peripheral membrane protein</topology>
    </subcellularLocation>
    <subcellularLocation>
        <location evidence="2">Membrane</location>
    </subcellularLocation>
</comment>
<sequence>MLLTQLYRAGLRPLLFDVFKADLETVHRQTIDTLAWLAAEPTAGRVLHQPTRLAAQAAIAHLCKVNHPRLAQSLWQISFANPLGLAAGFDKDGTAARAWPLLGFGFAELGTVTAHAQPGNPQPRLFRLPADRAALNRMGFNNQGAAALANRLTKLWPEGDYPVPIGINLGKSKITPLEKAAEDYLQSFECLKNQGSYFVVNVSSPNTPGLRSLQAKAQLAPILETLQTANSAGKPLLVKISPDLATEDIHEIVQLAQTYELAGIIATNTTIERQTLSTRIVPATGKSVTDEAGGISGAPVSDRSTEVIRLIYEQTQGSLPIIGVGGIFNADDAWAKITAGASLLQTYTGWVYEGPTMVKDILNGLLIRLDEHNLSNISEAVGRSHLQ</sequence>
<dbReference type="UniPathway" id="UPA00070">
    <property type="reaction ID" value="UER00946"/>
</dbReference>
<dbReference type="GO" id="GO:0044205">
    <property type="term" value="P:'de novo' UMP biosynthetic process"/>
    <property type="evidence" value="ECO:0007669"/>
    <property type="project" value="UniProtKB-UniRule"/>
</dbReference>
<proteinExistence type="inferred from homology"/>
<dbReference type="NCBIfam" id="TIGR01036">
    <property type="entry name" value="pyrD_sub2"/>
    <property type="match status" value="1"/>
</dbReference>
<comment type="cofactor">
    <cofactor evidence="11">
        <name>FMN</name>
        <dbReference type="ChEBI" id="CHEBI:58210"/>
    </cofactor>
    <text evidence="11">Binds 1 FMN per subunit.</text>
</comment>
<dbReference type="Pfam" id="PF01180">
    <property type="entry name" value="DHO_dh"/>
    <property type="match status" value="1"/>
</dbReference>
<feature type="binding site" evidence="11">
    <location>
        <position position="206"/>
    </location>
    <ligand>
        <name>substrate</name>
    </ligand>
</feature>
<comment type="catalytic activity">
    <reaction evidence="10 11">
        <text>(S)-dihydroorotate + a quinone = orotate + a quinol</text>
        <dbReference type="Rhea" id="RHEA:30187"/>
        <dbReference type="ChEBI" id="CHEBI:24646"/>
        <dbReference type="ChEBI" id="CHEBI:30839"/>
        <dbReference type="ChEBI" id="CHEBI:30864"/>
        <dbReference type="ChEBI" id="CHEBI:132124"/>
        <dbReference type="EC" id="1.3.5.2"/>
    </reaction>
</comment>
<dbReference type="PROSITE" id="PS00911">
    <property type="entry name" value="DHODEHASE_1"/>
    <property type="match status" value="1"/>
</dbReference>
<evidence type="ECO:0000256" key="6">
    <source>
        <dbReference type="ARBA" id="ARBA00022643"/>
    </source>
</evidence>
<feature type="binding site" evidence="11">
    <location>
        <begin position="268"/>
        <end position="269"/>
    </location>
    <ligand>
        <name>substrate</name>
    </ligand>
</feature>
<dbReference type="PANTHER" id="PTHR48109">
    <property type="entry name" value="DIHYDROOROTATE DEHYDROGENASE (QUINONE), MITOCHONDRIAL-RELATED"/>
    <property type="match status" value="1"/>
</dbReference>
<dbReference type="EC" id="1.3.5.2" evidence="11"/>
<comment type="subunit">
    <text evidence="11">Monomer.</text>
</comment>
<evidence type="ECO:0000259" key="12">
    <source>
        <dbReference type="Pfam" id="PF01180"/>
    </source>
</evidence>
<keyword evidence="9 11" id="KW-0472">Membrane</keyword>
<dbReference type="GO" id="GO:0106430">
    <property type="term" value="F:dihydroorotate dehydrogenase (quinone) activity"/>
    <property type="evidence" value="ECO:0007669"/>
    <property type="project" value="UniProtKB-EC"/>
</dbReference>
<dbReference type="PANTHER" id="PTHR48109:SF4">
    <property type="entry name" value="DIHYDROOROTATE DEHYDROGENASE (QUINONE), MITOCHONDRIAL"/>
    <property type="match status" value="1"/>
</dbReference>
<evidence type="ECO:0000256" key="3">
    <source>
        <dbReference type="ARBA" id="ARBA00005161"/>
    </source>
</evidence>
<dbReference type="Gene3D" id="3.20.20.70">
    <property type="entry name" value="Aldolase class I"/>
    <property type="match status" value="1"/>
</dbReference>
<feature type="domain" description="Dihydroorotate dehydrogenase catalytic" evidence="12">
    <location>
        <begin position="70"/>
        <end position="366"/>
    </location>
</feature>
<dbReference type="NCBIfam" id="NF003651">
    <property type="entry name" value="PRK05286.2-4"/>
    <property type="match status" value="1"/>
</dbReference>
<dbReference type="SUPFAM" id="SSF51395">
    <property type="entry name" value="FMN-linked oxidoreductases"/>
    <property type="match status" value="1"/>
</dbReference>
<feature type="binding site" evidence="11">
    <location>
        <position position="111"/>
    </location>
    <ligand>
        <name>FMN</name>
        <dbReference type="ChEBI" id="CHEBI:58210"/>
    </ligand>
</feature>
<comment type="similarity">
    <text evidence="4 11">Belongs to the dihydroorotate dehydrogenase family. Type 2 subfamily.</text>
</comment>
<evidence type="ECO:0000256" key="11">
    <source>
        <dbReference type="HAMAP-Rule" id="MF_00225"/>
    </source>
</evidence>
<dbReference type="GO" id="GO:0006207">
    <property type="term" value="P:'de novo' pyrimidine nucleobase biosynthetic process"/>
    <property type="evidence" value="ECO:0007669"/>
    <property type="project" value="UniProtKB-UniRule"/>
</dbReference>
<protein>
    <recommendedName>
        <fullName evidence="11">Dihydroorotate dehydrogenase (quinone)</fullName>
        <ecNumber evidence="11">1.3.5.2</ecNumber>
    </recommendedName>
    <alternativeName>
        <fullName evidence="11">DHOdehase</fullName>
        <shortName evidence="11">DHOD</shortName>
        <shortName evidence="11">DHODase</shortName>
    </alternativeName>
    <alternativeName>
        <fullName evidence="11">Dihydroorotate oxidase</fullName>
    </alternativeName>
</protein>
<feature type="binding site" evidence="11">
    <location>
        <position position="326"/>
    </location>
    <ligand>
        <name>FMN</name>
        <dbReference type="ChEBI" id="CHEBI:58210"/>
    </ligand>
</feature>
<dbReference type="InterPro" id="IPR005719">
    <property type="entry name" value="Dihydroorotate_DH_2"/>
</dbReference>
<feature type="binding site" evidence="11">
    <location>
        <begin position="136"/>
        <end position="140"/>
    </location>
    <ligand>
        <name>substrate</name>
    </ligand>
</feature>
<dbReference type="GO" id="GO:0005737">
    <property type="term" value="C:cytoplasm"/>
    <property type="evidence" value="ECO:0007669"/>
    <property type="project" value="InterPro"/>
</dbReference>
<evidence type="ECO:0000313" key="14">
    <source>
        <dbReference type="Proteomes" id="UP000249794"/>
    </source>
</evidence>
<gene>
    <name evidence="11" type="primary">pyrD</name>
    <name evidence="13" type="ORF">DCF15_10745</name>
</gene>
<dbReference type="HAMAP" id="MF_00225">
    <property type="entry name" value="DHO_dh_type2"/>
    <property type="match status" value="1"/>
</dbReference>
<evidence type="ECO:0000256" key="8">
    <source>
        <dbReference type="ARBA" id="ARBA00023002"/>
    </source>
</evidence>
<feature type="binding site" evidence="11">
    <location>
        <position position="267"/>
    </location>
    <ligand>
        <name>FMN</name>
        <dbReference type="ChEBI" id="CHEBI:58210"/>
    </ligand>
</feature>
<dbReference type="InterPro" id="IPR013785">
    <property type="entry name" value="Aldolase_TIM"/>
</dbReference>
<evidence type="ECO:0000256" key="1">
    <source>
        <dbReference type="ARBA" id="ARBA00003125"/>
    </source>
</evidence>
<feature type="binding site" evidence="11">
    <location>
        <begin position="347"/>
        <end position="348"/>
    </location>
    <ligand>
        <name>FMN</name>
        <dbReference type="ChEBI" id="CHEBI:58210"/>
    </ligand>
</feature>
<comment type="pathway">
    <text evidence="3 11">Pyrimidine metabolism; UMP biosynthesis via de novo pathway; orotate from (S)-dihydroorotate (quinone route): step 1/1.</text>
</comment>
<dbReference type="NCBIfam" id="NF003652">
    <property type="entry name" value="PRK05286.2-5"/>
    <property type="match status" value="1"/>
</dbReference>
<feature type="binding site" evidence="11">
    <location>
        <position position="297"/>
    </location>
    <ligand>
        <name>FMN</name>
        <dbReference type="ChEBI" id="CHEBI:58210"/>
    </ligand>
</feature>
<dbReference type="InterPro" id="IPR005720">
    <property type="entry name" value="Dihydroorotate_DH_cat"/>
</dbReference>
<feature type="binding site" evidence="11">
    <location>
        <position position="201"/>
    </location>
    <ligand>
        <name>FMN</name>
        <dbReference type="ChEBI" id="CHEBI:58210"/>
    </ligand>
</feature>
<feature type="binding site" evidence="11">
    <location>
        <position position="91"/>
    </location>
    <ligand>
        <name>substrate</name>
    </ligand>
</feature>
<name>A0A2W4XDI3_9CYAN</name>
<dbReference type="InterPro" id="IPR050074">
    <property type="entry name" value="DHO_dehydrogenase"/>
</dbReference>
<evidence type="ECO:0000256" key="10">
    <source>
        <dbReference type="ARBA" id="ARBA00048639"/>
    </source>
</evidence>
<feature type="binding site" evidence="11">
    <location>
        <position position="239"/>
    </location>
    <ligand>
        <name>FMN</name>
        <dbReference type="ChEBI" id="CHEBI:58210"/>
    </ligand>
</feature>
<evidence type="ECO:0000256" key="7">
    <source>
        <dbReference type="ARBA" id="ARBA00022975"/>
    </source>
</evidence>
<keyword evidence="8 11" id="KW-0560">Oxidoreductase</keyword>
<comment type="caution">
    <text evidence="13">The sequence shown here is derived from an EMBL/GenBank/DDBJ whole genome shotgun (WGS) entry which is preliminary data.</text>
</comment>
<dbReference type="GO" id="GO:0005886">
    <property type="term" value="C:plasma membrane"/>
    <property type="evidence" value="ECO:0007669"/>
    <property type="project" value="UniProtKB-SubCell"/>
</dbReference>
<dbReference type="InterPro" id="IPR001295">
    <property type="entry name" value="Dihydroorotate_DH_CS"/>
</dbReference>
<dbReference type="PROSITE" id="PS00912">
    <property type="entry name" value="DHODEHASE_2"/>
    <property type="match status" value="1"/>
</dbReference>
<evidence type="ECO:0000256" key="4">
    <source>
        <dbReference type="ARBA" id="ARBA00005359"/>
    </source>
</evidence>
<evidence type="ECO:0000256" key="9">
    <source>
        <dbReference type="ARBA" id="ARBA00023136"/>
    </source>
</evidence>
<dbReference type="Proteomes" id="UP000249794">
    <property type="component" value="Unassembled WGS sequence"/>
</dbReference>
<reference evidence="14" key="1">
    <citation type="submission" date="2018-04" db="EMBL/GenBank/DDBJ databases">
        <authorList>
            <person name="Cornet L."/>
        </authorList>
    </citation>
    <scope>NUCLEOTIDE SEQUENCE [LARGE SCALE GENOMIC DNA]</scope>
</reference>
<keyword evidence="7 11" id="KW-0665">Pyrimidine biosynthesis</keyword>
<reference evidence="13 14" key="2">
    <citation type="submission" date="2018-06" db="EMBL/GenBank/DDBJ databases">
        <title>Metagenomic assembly of (sub)arctic Cyanobacteria and their associated microbiome from non-axenic cultures.</title>
        <authorList>
            <person name="Baurain D."/>
        </authorList>
    </citation>
    <scope>NUCLEOTIDE SEQUENCE [LARGE SCALE GENOMIC DNA]</scope>
    <source>
        <strain evidence="13">ULC027bin1</strain>
    </source>
</reference>
<evidence type="ECO:0000313" key="13">
    <source>
        <dbReference type="EMBL" id="PZO55300.1"/>
    </source>
</evidence>
<feature type="binding site" evidence="11">
    <location>
        <begin position="87"/>
        <end position="91"/>
    </location>
    <ligand>
        <name>FMN</name>
        <dbReference type="ChEBI" id="CHEBI:58210"/>
    </ligand>
</feature>
<keyword evidence="5 11" id="KW-0285">Flavoprotein</keyword>
<feature type="binding site" evidence="11">
    <location>
        <position position="201"/>
    </location>
    <ligand>
        <name>substrate</name>
    </ligand>
</feature>
<evidence type="ECO:0000256" key="5">
    <source>
        <dbReference type="ARBA" id="ARBA00022630"/>
    </source>
</evidence>
<organism evidence="13 14">
    <name type="scientific">Phormidesmis priestleyi</name>
    <dbReference type="NCBI Taxonomy" id="268141"/>
    <lineage>
        <taxon>Bacteria</taxon>
        <taxon>Bacillati</taxon>
        <taxon>Cyanobacteriota</taxon>
        <taxon>Cyanophyceae</taxon>
        <taxon>Leptolyngbyales</taxon>
        <taxon>Leptolyngbyaceae</taxon>
        <taxon>Phormidesmis</taxon>
    </lineage>
</organism>
<dbReference type="EMBL" id="QBMP01000099">
    <property type="protein sequence ID" value="PZO55300.1"/>
    <property type="molecule type" value="Genomic_DNA"/>
</dbReference>
<accession>A0A2W4XDI3</accession>
<keyword evidence="11" id="KW-1003">Cell membrane</keyword>
<dbReference type="CDD" id="cd04738">
    <property type="entry name" value="DHOD_2_like"/>
    <property type="match status" value="1"/>
</dbReference>
<feature type="active site" description="Nucleophile" evidence="11">
    <location>
        <position position="204"/>
    </location>
</feature>
<evidence type="ECO:0000256" key="2">
    <source>
        <dbReference type="ARBA" id="ARBA00004370"/>
    </source>
</evidence>
<dbReference type="AlphaFoldDB" id="A0A2W4XDI3"/>